<dbReference type="Proteomes" id="UP001430990">
    <property type="component" value="Chromosome"/>
</dbReference>
<dbReference type="RefSeq" id="WP_231144368.1">
    <property type="nucleotide sequence ID" value="NZ_CP088100.1"/>
</dbReference>
<reference evidence="1" key="1">
    <citation type="submission" date="2021-11" db="EMBL/GenBank/DDBJ databases">
        <title>Australian commercial rhizobial inoculants.</title>
        <authorList>
            <person name="Kohlmeier M.G."/>
            <person name="O'Hara G.W."/>
            <person name="Colombi E."/>
            <person name="Ramsay J.P."/>
            <person name="Terpolilli J."/>
        </authorList>
    </citation>
    <scope>NUCLEOTIDE SEQUENCE</scope>
    <source>
        <strain evidence="1">CC829</strain>
    </source>
</reference>
<name>A0ABY3QSV1_9BRAD</name>
<keyword evidence="2" id="KW-1185">Reference proteome</keyword>
<evidence type="ECO:0008006" key="3">
    <source>
        <dbReference type="Google" id="ProtNLM"/>
    </source>
</evidence>
<sequence length="254" mass="29590">MAFLSPDQIKEIEKKIGTLLPKYNEMLLKLPFTPFQQEKAAEYFFHGFVRRMGTLVRCVDNVFALIPMDTERVPSKDVLHDAQINIQSFFANVYGCVDNLAWVWVYEKGLDKQIRRNRVGLRAKDTEVRSALSASFQDYLVRLDPWLDYIIEYRDALAHRIPLYVPPGGVPERHVEAYNSLERSIREALYVRGDPYEYERLLAEQNKLLVFHPLISHSVTETTARFAFHVQMVVDFLTVDEMGNKMLDELGLMR</sequence>
<protein>
    <recommendedName>
        <fullName evidence="3">Cthe-2314-like HEPN domain-containing protein</fullName>
    </recommendedName>
</protein>
<organism evidence="1 2">
    <name type="scientific">Bradyrhizobium barranii</name>
    <dbReference type="NCBI Taxonomy" id="2992140"/>
    <lineage>
        <taxon>Bacteria</taxon>
        <taxon>Pseudomonadati</taxon>
        <taxon>Pseudomonadota</taxon>
        <taxon>Alphaproteobacteria</taxon>
        <taxon>Hyphomicrobiales</taxon>
        <taxon>Nitrobacteraceae</taxon>
        <taxon>Bradyrhizobium</taxon>
    </lineage>
</organism>
<evidence type="ECO:0000313" key="2">
    <source>
        <dbReference type="Proteomes" id="UP001430990"/>
    </source>
</evidence>
<accession>A0ABY3QSV1</accession>
<proteinExistence type="predicted"/>
<evidence type="ECO:0000313" key="1">
    <source>
        <dbReference type="EMBL" id="UFW88957.1"/>
    </source>
</evidence>
<dbReference type="EMBL" id="CP088100">
    <property type="protein sequence ID" value="UFW88957.1"/>
    <property type="molecule type" value="Genomic_DNA"/>
</dbReference>
<gene>
    <name evidence="1" type="ORF">BjapCC829_10830</name>
</gene>